<dbReference type="InterPro" id="IPR051791">
    <property type="entry name" value="Pra-immunoreactive"/>
</dbReference>
<name>A0A930UVY3_9ACTN</name>
<accession>A0A930UVY3</accession>
<dbReference type="Pfam" id="PF06271">
    <property type="entry name" value="RDD"/>
    <property type="match status" value="1"/>
</dbReference>
<keyword evidence="3 6" id="KW-0812">Transmembrane</keyword>
<gene>
    <name evidence="9" type="ORF">ISG29_00100</name>
</gene>
<dbReference type="RefSeq" id="WP_194501352.1">
    <property type="nucleotide sequence ID" value="NZ_JADIVZ010000001.1"/>
</dbReference>
<keyword evidence="10" id="KW-1185">Reference proteome</keyword>
<dbReference type="InterPro" id="IPR018929">
    <property type="entry name" value="DUF2510"/>
</dbReference>
<feature type="transmembrane region" description="Helical" evidence="6">
    <location>
        <begin position="124"/>
        <end position="144"/>
    </location>
</feature>
<dbReference type="Pfam" id="PF10708">
    <property type="entry name" value="DUF2510"/>
    <property type="match status" value="1"/>
</dbReference>
<evidence type="ECO:0000259" key="8">
    <source>
        <dbReference type="Pfam" id="PF10708"/>
    </source>
</evidence>
<evidence type="ECO:0000256" key="3">
    <source>
        <dbReference type="ARBA" id="ARBA00022692"/>
    </source>
</evidence>
<evidence type="ECO:0000256" key="6">
    <source>
        <dbReference type="SAM" id="Phobius"/>
    </source>
</evidence>
<sequence length="217" mass="23663">MSNTPAGWYPDPTPPAGHAPALRWWDGERWTAHTAPSAPPSAGAAASVPSTPDGVAVAGWGRRVGAYLIDMVIQQVLAVAIGFPFVRAMTSAYVDYIDEAFRVADTGRQPDTLGFYRDILPSILGFYAVVLVVSFAYTVAFLAWKQATPGKLAVGLRVRQRDADGGLPLGCILKRWLVTVACQIAGPLFYLDVLWPLWDDKRQALHEKWAGTNVVRR</sequence>
<dbReference type="GO" id="GO:0005886">
    <property type="term" value="C:plasma membrane"/>
    <property type="evidence" value="ECO:0007669"/>
    <property type="project" value="UniProtKB-SubCell"/>
</dbReference>
<dbReference type="EMBL" id="JADIVZ010000001">
    <property type="protein sequence ID" value="MBF4160075.1"/>
    <property type="molecule type" value="Genomic_DNA"/>
</dbReference>
<keyword evidence="5 6" id="KW-0472">Membrane</keyword>
<evidence type="ECO:0000256" key="1">
    <source>
        <dbReference type="ARBA" id="ARBA00004651"/>
    </source>
</evidence>
<dbReference type="InterPro" id="IPR010432">
    <property type="entry name" value="RDD"/>
</dbReference>
<comment type="subcellular location">
    <subcellularLocation>
        <location evidence="1">Cell membrane</location>
        <topology evidence="1">Multi-pass membrane protein</topology>
    </subcellularLocation>
</comment>
<feature type="domain" description="DUF2510" evidence="8">
    <location>
        <begin position="6"/>
        <end position="42"/>
    </location>
</feature>
<comment type="caution">
    <text evidence="9">The sequence shown here is derived from an EMBL/GenBank/DDBJ whole genome shotgun (WGS) entry which is preliminary data.</text>
</comment>
<proteinExistence type="predicted"/>
<keyword evidence="4 6" id="KW-1133">Transmembrane helix</keyword>
<reference evidence="9" key="1">
    <citation type="submission" date="2020-11" db="EMBL/GenBank/DDBJ databases">
        <title>Nocardioides sp. CBS4Y-1, whole genome shotgun sequence.</title>
        <authorList>
            <person name="Tuo L."/>
        </authorList>
    </citation>
    <scope>NUCLEOTIDE SEQUENCE</scope>
    <source>
        <strain evidence="9">CBS4Y-1</strain>
    </source>
</reference>
<evidence type="ECO:0000313" key="10">
    <source>
        <dbReference type="Proteomes" id="UP000656804"/>
    </source>
</evidence>
<keyword evidence="2" id="KW-1003">Cell membrane</keyword>
<protein>
    <submittedName>
        <fullName evidence="9">RDD family protein</fullName>
    </submittedName>
</protein>
<evidence type="ECO:0000256" key="5">
    <source>
        <dbReference type="ARBA" id="ARBA00023136"/>
    </source>
</evidence>
<evidence type="ECO:0000256" key="4">
    <source>
        <dbReference type="ARBA" id="ARBA00022989"/>
    </source>
</evidence>
<dbReference type="PANTHER" id="PTHR36115">
    <property type="entry name" value="PROLINE-RICH ANTIGEN HOMOLOG-RELATED"/>
    <property type="match status" value="1"/>
</dbReference>
<dbReference type="Proteomes" id="UP000656804">
    <property type="component" value="Unassembled WGS sequence"/>
</dbReference>
<evidence type="ECO:0000259" key="7">
    <source>
        <dbReference type="Pfam" id="PF06271"/>
    </source>
</evidence>
<dbReference type="AlphaFoldDB" id="A0A930UVY3"/>
<feature type="domain" description="RDD" evidence="7">
    <location>
        <begin position="57"/>
        <end position="211"/>
    </location>
</feature>
<organism evidence="9 10">
    <name type="scientific">Nocardioides acrostichi</name>
    <dbReference type="NCBI Taxonomy" id="2784339"/>
    <lineage>
        <taxon>Bacteria</taxon>
        <taxon>Bacillati</taxon>
        <taxon>Actinomycetota</taxon>
        <taxon>Actinomycetes</taxon>
        <taxon>Propionibacteriales</taxon>
        <taxon>Nocardioidaceae</taxon>
        <taxon>Nocardioides</taxon>
    </lineage>
</organism>
<dbReference type="PANTHER" id="PTHR36115:SF4">
    <property type="entry name" value="MEMBRANE PROTEIN"/>
    <property type="match status" value="1"/>
</dbReference>
<evidence type="ECO:0000256" key="2">
    <source>
        <dbReference type="ARBA" id="ARBA00022475"/>
    </source>
</evidence>
<evidence type="ECO:0000313" key="9">
    <source>
        <dbReference type="EMBL" id="MBF4160075.1"/>
    </source>
</evidence>
<feature type="transmembrane region" description="Helical" evidence="6">
    <location>
        <begin position="176"/>
        <end position="198"/>
    </location>
</feature>